<name>A0A365P1B1_9FLAO</name>
<dbReference type="EMBL" id="QLST01000009">
    <property type="protein sequence ID" value="RBA28113.1"/>
    <property type="molecule type" value="Genomic_DNA"/>
</dbReference>
<evidence type="ECO:0000313" key="1">
    <source>
        <dbReference type="EMBL" id="RBA28113.1"/>
    </source>
</evidence>
<dbReference type="AlphaFoldDB" id="A0A365P1B1"/>
<evidence type="ECO:0008006" key="3">
    <source>
        <dbReference type="Google" id="ProtNLM"/>
    </source>
</evidence>
<dbReference type="Proteomes" id="UP000253319">
    <property type="component" value="Unassembled WGS sequence"/>
</dbReference>
<dbReference type="RefSeq" id="WP_113989158.1">
    <property type="nucleotide sequence ID" value="NZ_QLST01000009.1"/>
</dbReference>
<protein>
    <recommendedName>
        <fullName evidence="3">UspA domain-containing protein</fullName>
    </recommendedName>
</protein>
<evidence type="ECO:0000313" key="2">
    <source>
        <dbReference type="Proteomes" id="UP000253319"/>
    </source>
</evidence>
<organism evidence="1 2">
    <name type="scientific">Flavobacterium tibetense</name>
    <dbReference type="NCBI Taxonomy" id="2233533"/>
    <lineage>
        <taxon>Bacteria</taxon>
        <taxon>Pseudomonadati</taxon>
        <taxon>Bacteroidota</taxon>
        <taxon>Flavobacteriia</taxon>
        <taxon>Flavobacteriales</taxon>
        <taxon>Flavobacteriaceae</taxon>
        <taxon>Flavobacterium</taxon>
    </lineage>
</organism>
<gene>
    <name evidence="1" type="ORF">DPN68_08135</name>
</gene>
<sequence>MRKNRLVALVDLSEETKPLYPSIQHFSSLIDGDIVLAHEVTRVFPAFVDSDQKRALMSDEKKEAIKKLELQTKAFENKAFDLMVTERNVVEFISEYTSIDYDDWVVTGLKTHDSIMHYFTKGTIQKIIDETDFIKVILPCDKEITSVTKIKFATHYKFPVNYRKLETVINALSKKIDHITFFTIVNDSDDETKVNQHLEELKSHFPNLDIKTKIIYSNNSFSEIEHVTSPETLLIIQKGTRNLVDVISRKFTTNSVLKSKLTPLLILPS</sequence>
<proteinExistence type="predicted"/>
<accession>A0A365P1B1</accession>
<dbReference type="OrthoDB" id="835770at2"/>
<reference evidence="1 2" key="1">
    <citation type="submission" date="2018-06" db="EMBL/GenBank/DDBJ databases">
        <title>Flavobacterium tibetense sp. nov., isolated from a wetland YonghuCo on Tibetan Plateau.</title>
        <authorList>
            <person name="Xing P."/>
            <person name="Phurbu D."/>
            <person name="Lu H."/>
        </authorList>
    </citation>
    <scope>NUCLEOTIDE SEQUENCE [LARGE SCALE GENOMIC DNA]</scope>
    <source>
        <strain evidence="1 2">YH5</strain>
    </source>
</reference>
<dbReference type="SUPFAM" id="SSF52402">
    <property type="entry name" value="Adenine nucleotide alpha hydrolases-like"/>
    <property type="match status" value="1"/>
</dbReference>
<comment type="caution">
    <text evidence="1">The sequence shown here is derived from an EMBL/GenBank/DDBJ whole genome shotgun (WGS) entry which is preliminary data.</text>
</comment>
<keyword evidence="2" id="KW-1185">Reference proteome</keyword>